<dbReference type="STRING" id="993692.IV57_GL001016"/>
<dbReference type="AlphaFoldDB" id="A0A0R2LP92"/>
<organism evidence="1 2">
    <name type="scientific">Companilactobacillus kimchiensis</name>
    <dbReference type="NCBI Taxonomy" id="993692"/>
    <lineage>
        <taxon>Bacteria</taxon>
        <taxon>Bacillati</taxon>
        <taxon>Bacillota</taxon>
        <taxon>Bacilli</taxon>
        <taxon>Lactobacillales</taxon>
        <taxon>Lactobacillaceae</taxon>
        <taxon>Companilactobacillus</taxon>
    </lineage>
</organism>
<dbReference type="Proteomes" id="UP000051006">
    <property type="component" value="Unassembled WGS sequence"/>
</dbReference>
<keyword evidence="2" id="KW-1185">Reference proteome</keyword>
<gene>
    <name evidence="1" type="ORF">IV57_GL001016</name>
</gene>
<reference evidence="1 2" key="1">
    <citation type="journal article" date="2015" name="Genome Announc.">
        <title>Expanding the biotechnology potential of lactobacilli through comparative genomics of 213 strains and associated genera.</title>
        <authorList>
            <person name="Sun Z."/>
            <person name="Harris H.M."/>
            <person name="McCann A."/>
            <person name="Guo C."/>
            <person name="Argimon S."/>
            <person name="Zhang W."/>
            <person name="Yang X."/>
            <person name="Jeffery I.B."/>
            <person name="Cooney J.C."/>
            <person name="Kagawa T.F."/>
            <person name="Liu W."/>
            <person name="Song Y."/>
            <person name="Salvetti E."/>
            <person name="Wrobel A."/>
            <person name="Rasinkangas P."/>
            <person name="Parkhill J."/>
            <person name="Rea M.C."/>
            <person name="O'Sullivan O."/>
            <person name="Ritari J."/>
            <person name="Douillard F.P."/>
            <person name="Paul Ross R."/>
            <person name="Yang R."/>
            <person name="Briner A.E."/>
            <person name="Felis G.E."/>
            <person name="de Vos W.M."/>
            <person name="Barrangou R."/>
            <person name="Klaenhammer T.R."/>
            <person name="Caufield P.W."/>
            <person name="Cui Y."/>
            <person name="Zhang H."/>
            <person name="O'Toole P.W."/>
        </authorList>
    </citation>
    <scope>NUCLEOTIDE SEQUENCE [LARGE SCALE GENOMIC DNA]</scope>
    <source>
        <strain evidence="1 2">DSM 24716</strain>
    </source>
</reference>
<evidence type="ECO:0000313" key="2">
    <source>
        <dbReference type="Proteomes" id="UP000051006"/>
    </source>
</evidence>
<comment type="caution">
    <text evidence="1">The sequence shown here is derived from an EMBL/GenBank/DDBJ whole genome shotgun (WGS) entry which is preliminary data.</text>
</comment>
<name>A0A0R2LP92_9LACO</name>
<sequence>MQLFKITSKYQNKSDNIKKLYYKITDWYEAGCYQQPYIDIEKLVSLDRGLITEITKIGKLTTRDIKGLNIFIKNYTNSISKN</sequence>
<dbReference type="PATRIC" id="fig|993692.3.peg.1030"/>
<dbReference type="EMBL" id="JQCF01000002">
    <property type="protein sequence ID" value="KRO00579.1"/>
    <property type="molecule type" value="Genomic_DNA"/>
</dbReference>
<evidence type="ECO:0000313" key="1">
    <source>
        <dbReference type="EMBL" id="KRO00579.1"/>
    </source>
</evidence>
<accession>A0A0R2LP92</accession>
<proteinExistence type="predicted"/>
<protein>
    <submittedName>
        <fullName evidence="1">Uncharacterized protein</fullName>
    </submittedName>
</protein>